<dbReference type="PANTHER" id="PTHR42781">
    <property type="entry name" value="SPERMIDINE/PUTRESCINE IMPORT ATP-BINDING PROTEIN POTA"/>
    <property type="match status" value="1"/>
</dbReference>
<evidence type="ECO:0000256" key="1">
    <source>
        <dbReference type="ARBA" id="ARBA00022448"/>
    </source>
</evidence>
<feature type="domain" description="ABC transporter" evidence="4">
    <location>
        <begin position="3"/>
        <end position="238"/>
    </location>
</feature>
<dbReference type="InterPro" id="IPR003439">
    <property type="entry name" value="ABC_transporter-like_ATP-bd"/>
</dbReference>
<evidence type="ECO:0000256" key="2">
    <source>
        <dbReference type="ARBA" id="ARBA00022741"/>
    </source>
</evidence>
<dbReference type="InterPro" id="IPR003593">
    <property type="entry name" value="AAA+_ATPase"/>
</dbReference>
<evidence type="ECO:0000256" key="3">
    <source>
        <dbReference type="ARBA" id="ARBA00022840"/>
    </source>
</evidence>
<dbReference type="PROSITE" id="PS50893">
    <property type="entry name" value="ABC_TRANSPORTER_2"/>
    <property type="match status" value="1"/>
</dbReference>
<evidence type="ECO:0000313" key="5">
    <source>
        <dbReference type="EMBL" id="PZX12876.1"/>
    </source>
</evidence>
<dbReference type="InterPro" id="IPR027417">
    <property type="entry name" value="P-loop_NTPase"/>
</dbReference>
<gene>
    <name evidence="5" type="ORF">LX81_03427</name>
</gene>
<dbReference type="Proteomes" id="UP000248916">
    <property type="component" value="Unassembled WGS sequence"/>
</dbReference>
<organism evidence="5 6">
    <name type="scientific">Palleronia aestuarii</name>
    <dbReference type="NCBI Taxonomy" id="568105"/>
    <lineage>
        <taxon>Bacteria</taxon>
        <taxon>Pseudomonadati</taxon>
        <taxon>Pseudomonadota</taxon>
        <taxon>Alphaproteobacteria</taxon>
        <taxon>Rhodobacterales</taxon>
        <taxon>Roseobacteraceae</taxon>
        <taxon>Palleronia</taxon>
    </lineage>
</organism>
<dbReference type="GO" id="GO:0016887">
    <property type="term" value="F:ATP hydrolysis activity"/>
    <property type="evidence" value="ECO:0007669"/>
    <property type="project" value="InterPro"/>
</dbReference>
<keyword evidence="2" id="KW-0547">Nucleotide-binding</keyword>
<comment type="caution">
    <text evidence="5">The sequence shown here is derived from an EMBL/GenBank/DDBJ whole genome shotgun (WGS) entry which is preliminary data.</text>
</comment>
<dbReference type="PANTHER" id="PTHR42781:SF4">
    <property type="entry name" value="SPERMIDINE_PUTRESCINE IMPORT ATP-BINDING PROTEIN POTA"/>
    <property type="match status" value="1"/>
</dbReference>
<proteinExistence type="predicted"/>
<dbReference type="EMBL" id="QKZL01000021">
    <property type="protein sequence ID" value="PZX12876.1"/>
    <property type="molecule type" value="Genomic_DNA"/>
</dbReference>
<dbReference type="AlphaFoldDB" id="A0A2W7NI94"/>
<dbReference type="SMART" id="SM00382">
    <property type="entry name" value="AAA"/>
    <property type="match status" value="1"/>
</dbReference>
<dbReference type="FunFam" id="3.40.50.300:FF:000133">
    <property type="entry name" value="Spermidine/putrescine import ATP-binding protein PotA"/>
    <property type="match status" value="1"/>
</dbReference>
<dbReference type="GO" id="GO:0005886">
    <property type="term" value="C:plasma membrane"/>
    <property type="evidence" value="ECO:0007669"/>
    <property type="project" value="UniProtKB-ARBA"/>
</dbReference>
<reference evidence="5 6" key="1">
    <citation type="submission" date="2018-06" db="EMBL/GenBank/DDBJ databases">
        <title>Genomic Encyclopedia of Archaeal and Bacterial Type Strains, Phase II (KMG-II): from individual species to whole genera.</title>
        <authorList>
            <person name="Goeker M."/>
        </authorList>
    </citation>
    <scope>NUCLEOTIDE SEQUENCE [LARGE SCALE GENOMIC DNA]</scope>
    <source>
        <strain evidence="5 6">DSM 22009</strain>
    </source>
</reference>
<dbReference type="GO" id="GO:0005524">
    <property type="term" value="F:ATP binding"/>
    <property type="evidence" value="ECO:0007669"/>
    <property type="project" value="UniProtKB-KW"/>
</dbReference>
<protein>
    <submittedName>
        <fullName evidence="5">Sulfate transport system ATP-binding protein</fullName>
    </submittedName>
</protein>
<dbReference type="RefSeq" id="WP_111538482.1">
    <property type="nucleotide sequence ID" value="NZ_QKZL01000021.1"/>
</dbReference>
<dbReference type="GO" id="GO:0015847">
    <property type="term" value="P:putrescine transport"/>
    <property type="evidence" value="ECO:0007669"/>
    <property type="project" value="UniProtKB-ARBA"/>
</dbReference>
<name>A0A2W7NI94_9RHOB</name>
<dbReference type="PROSITE" id="PS00211">
    <property type="entry name" value="ABC_TRANSPORTER_1"/>
    <property type="match status" value="1"/>
</dbReference>
<evidence type="ECO:0000313" key="6">
    <source>
        <dbReference type="Proteomes" id="UP000248916"/>
    </source>
</evidence>
<dbReference type="SUPFAM" id="SSF52540">
    <property type="entry name" value="P-loop containing nucleoside triphosphate hydrolases"/>
    <property type="match status" value="1"/>
</dbReference>
<keyword evidence="3 5" id="KW-0067">ATP-binding</keyword>
<dbReference type="InterPro" id="IPR050093">
    <property type="entry name" value="ABC_SmlMolc_Importer"/>
</dbReference>
<dbReference type="Pfam" id="PF00005">
    <property type="entry name" value="ABC_tran"/>
    <property type="match status" value="1"/>
</dbReference>
<accession>A0A2W7NI94</accession>
<dbReference type="GO" id="GO:0032991">
    <property type="term" value="C:protein-containing complex"/>
    <property type="evidence" value="ECO:0007669"/>
    <property type="project" value="UniProtKB-ARBA"/>
</dbReference>
<keyword evidence="1" id="KW-0813">Transport</keyword>
<dbReference type="InterPro" id="IPR017871">
    <property type="entry name" value="ABC_transporter-like_CS"/>
</dbReference>
<sequence length="243" mass="26427">MSLEIANVSKSFDGAEAVLDDVSLAMHEGEFLALLGPSGSGKTTLLNVVAGLTRPDRGRLVLDGEDITDRHAGARRFGMVFQSYALFRHMSVAQNVDFGLRVLPRAERPPKAERDARVRELLDLIEMGDLGARYPAQLSGGQRQRVAMARALAISPKLLLLDEPFSALDAQVRQSLRGSVRELQRKVGVAAILVTHDQTEAFAIADRVAVMNTGRIEQIGTERELRDAPASPFVRDFLKAGAG</sequence>
<dbReference type="Gene3D" id="3.40.50.300">
    <property type="entry name" value="P-loop containing nucleotide triphosphate hydrolases"/>
    <property type="match status" value="1"/>
</dbReference>
<keyword evidence="6" id="KW-1185">Reference proteome</keyword>
<evidence type="ECO:0000259" key="4">
    <source>
        <dbReference type="PROSITE" id="PS50893"/>
    </source>
</evidence>
<dbReference type="OrthoDB" id="9802264at2"/>